<reference evidence="6" key="1">
    <citation type="journal article" date="2021" name="Elife">
        <title>Highly contiguous assemblies of 101 drosophilid genomes.</title>
        <authorList>
            <person name="Kim B.Y."/>
            <person name="Wang J.R."/>
            <person name="Miller D.E."/>
            <person name="Barmina O."/>
            <person name="Delaney E."/>
            <person name="Thompson A."/>
            <person name="Comeault A.A."/>
            <person name="Peede D."/>
            <person name="D'Agostino E.R."/>
            <person name="Pelaez J."/>
            <person name="Aguilar J.M."/>
            <person name="Haji D."/>
            <person name="Matsunaga T."/>
            <person name="Armstrong E.E."/>
            <person name="Zych M."/>
            <person name="Ogawa Y."/>
            <person name="Stamenkovic-Radak M."/>
            <person name="Jelic M."/>
            <person name="Veselinovic M.S."/>
            <person name="Tanaskovic M."/>
            <person name="Eric P."/>
            <person name="Gao J.J."/>
            <person name="Katoh T.K."/>
            <person name="Toda M.J."/>
            <person name="Watabe H."/>
            <person name="Watada M."/>
            <person name="Davis J.S."/>
            <person name="Moyle L.C."/>
            <person name="Manoli G."/>
            <person name="Bertolini E."/>
            <person name="Kostal V."/>
            <person name="Hawley R.S."/>
            <person name="Takahashi A."/>
            <person name="Jones C.D."/>
            <person name="Price D.K."/>
            <person name="Whiteman N."/>
            <person name="Kopp A."/>
            <person name="Matute D.R."/>
            <person name="Petrov D.A."/>
        </authorList>
    </citation>
    <scope>NUCLEOTIDE SEQUENCE [LARGE SCALE GENOMIC DNA]</scope>
</reference>
<dbReference type="Gene3D" id="1.10.238.270">
    <property type="match status" value="1"/>
</dbReference>
<protein>
    <submittedName>
        <fullName evidence="7">Uncharacterized protein LOC108045035</fullName>
    </submittedName>
</protein>
<dbReference type="EnsemblMetazoa" id="XM_017124206.2">
    <property type="protein sequence ID" value="XP_016979695.1"/>
    <property type="gene ID" value="LOC108045035"/>
</dbReference>
<keyword evidence="3" id="KW-0964">Secreted</keyword>
<comment type="subcellular location">
    <subcellularLocation>
        <location evidence="1">Secreted</location>
    </subcellularLocation>
</comment>
<dbReference type="Proteomes" id="UP001652680">
    <property type="component" value="Unassembled WGS sequence"/>
</dbReference>
<evidence type="ECO:0000313" key="5">
    <source>
        <dbReference type="EnsemblMetazoa" id="XP_016979695.1"/>
    </source>
</evidence>
<feature type="signal peptide" evidence="4">
    <location>
        <begin position="1"/>
        <end position="21"/>
    </location>
</feature>
<name>A0A6P4ENA4_DRORH</name>
<dbReference type="CTD" id="246434"/>
<dbReference type="PANTHER" id="PTHR21066:SF15">
    <property type="entry name" value="GH25962P-RELATED"/>
    <property type="match status" value="1"/>
</dbReference>
<accession>A0A6P4ENA4</accession>
<dbReference type="RefSeq" id="XP_016979695.1">
    <property type="nucleotide sequence ID" value="XM_017124206.1"/>
</dbReference>
<proteinExistence type="inferred from homology"/>
<sequence>MAWNIALLICCLVAMVGSTTTDVDCTLRQDFNTVKDCCAYPTFRFDNFRNQCGKYMPIGAPRVSPCLYECIFNVTNTVVDSVIDPDNARVLLERLFGNNRDFLEAYFNGLMSCTDSVQEMMKNKKPRSNSSGKQCSPLAVFYGVCAQRYVFNHCPPSSWSPTESCEMARLQNMNCPSARSTRVSGFKKV</sequence>
<dbReference type="InterPro" id="IPR052295">
    <property type="entry name" value="Odorant-binding_protein"/>
</dbReference>
<organism evidence="7">
    <name type="scientific">Drosophila rhopaloa</name>
    <name type="common">Fruit fly</name>
    <dbReference type="NCBI Taxonomy" id="1041015"/>
    <lineage>
        <taxon>Eukaryota</taxon>
        <taxon>Metazoa</taxon>
        <taxon>Ecdysozoa</taxon>
        <taxon>Arthropoda</taxon>
        <taxon>Hexapoda</taxon>
        <taxon>Insecta</taxon>
        <taxon>Pterygota</taxon>
        <taxon>Neoptera</taxon>
        <taxon>Endopterygota</taxon>
        <taxon>Diptera</taxon>
        <taxon>Brachycera</taxon>
        <taxon>Muscomorpha</taxon>
        <taxon>Ephydroidea</taxon>
        <taxon>Drosophilidae</taxon>
        <taxon>Drosophila</taxon>
        <taxon>Sophophora</taxon>
    </lineage>
</organism>
<dbReference type="GeneID" id="108045035"/>
<evidence type="ECO:0000256" key="1">
    <source>
        <dbReference type="ARBA" id="ARBA00004613"/>
    </source>
</evidence>
<reference evidence="7" key="2">
    <citation type="submission" date="2025-04" db="UniProtKB">
        <authorList>
            <consortium name="RefSeq"/>
        </authorList>
    </citation>
    <scope>IDENTIFICATION</scope>
</reference>
<evidence type="ECO:0000313" key="7">
    <source>
        <dbReference type="RefSeq" id="XP_016979695.1"/>
    </source>
</evidence>
<evidence type="ECO:0000256" key="4">
    <source>
        <dbReference type="SAM" id="SignalP"/>
    </source>
</evidence>
<dbReference type="GO" id="GO:0005576">
    <property type="term" value="C:extracellular region"/>
    <property type="evidence" value="ECO:0007669"/>
    <property type="project" value="UniProtKB-SubCell"/>
</dbReference>
<evidence type="ECO:0000313" key="6">
    <source>
        <dbReference type="Proteomes" id="UP001652680"/>
    </source>
</evidence>
<comment type="similarity">
    <text evidence="2">Belongs to the PBP/GOBP family.</text>
</comment>
<dbReference type="PANTHER" id="PTHR21066">
    <property type="entry name" value="ODORANT-BINDING PROTEIN 59A-RELATED"/>
    <property type="match status" value="1"/>
</dbReference>
<evidence type="ECO:0000256" key="2">
    <source>
        <dbReference type="ARBA" id="ARBA00008098"/>
    </source>
</evidence>
<feature type="chain" id="PRO_5027580105" evidence="4">
    <location>
        <begin position="22"/>
        <end position="189"/>
    </location>
</feature>
<dbReference type="AlphaFoldDB" id="A0A6P4ENA4"/>
<gene>
    <name evidence="7" type="primary">LOC108045035</name>
    <name evidence="5" type="synonym">108045035</name>
</gene>
<dbReference type="OrthoDB" id="7981045at2759"/>
<evidence type="ECO:0000256" key="3">
    <source>
        <dbReference type="ARBA" id="ARBA00022525"/>
    </source>
</evidence>
<keyword evidence="4" id="KW-0732">Signal</keyword>
<keyword evidence="6" id="KW-1185">Reference proteome</keyword>
<reference evidence="5" key="3">
    <citation type="submission" date="2025-05" db="UniProtKB">
        <authorList>
            <consortium name="EnsemblMetazoa"/>
        </authorList>
    </citation>
    <scope>IDENTIFICATION</scope>
</reference>